<dbReference type="PROSITE" id="PS00092">
    <property type="entry name" value="N6_MTASE"/>
    <property type="match status" value="1"/>
</dbReference>
<name>A0ABR6WUG1_9FIRM</name>
<evidence type="ECO:0000256" key="6">
    <source>
        <dbReference type="ARBA" id="ARBA00023125"/>
    </source>
</evidence>
<evidence type="ECO:0000259" key="9">
    <source>
        <dbReference type="Pfam" id="PF12950"/>
    </source>
</evidence>
<reference evidence="10 11" key="1">
    <citation type="journal article" date="2020" name="mSystems">
        <title>Defining Genomic and Predicted Metabolic Features of the Acetobacterium Genus.</title>
        <authorList>
            <person name="Ross D.E."/>
            <person name="Marshall C.W."/>
            <person name="Gulliver D."/>
            <person name="May H.D."/>
            <person name="Norman R.S."/>
        </authorList>
    </citation>
    <scope>NUCLEOTIDE SEQUENCE [LARGE SCALE GENOMIC DNA]</scope>
    <source>
        <strain evidence="10 11">DSM 8238</strain>
    </source>
</reference>
<dbReference type="EMBL" id="WJBC01000007">
    <property type="protein sequence ID" value="MBC3804143.1"/>
    <property type="molecule type" value="Genomic_DNA"/>
</dbReference>
<dbReference type="Gene3D" id="3.40.50.150">
    <property type="entry name" value="Vaccinia Virus protein VP39"/>
    <property type="match status" value="1"/>
</dbReference>
<evidence type="ECO:0000313" key="10">
    <source>
        <dbReference type="EMBL" id="MBC3804143.1"/>
    </source>
</evidence>
<evidence type="ECO:0000256" key="5">
    <source>
        <dbReference type="ARBA" id="ARBA00022747"/>
    </source>
</evidence>
<evidence type="ECO:0000256" key="2">
    <source>
        <dbReference type="ARBA" id="ARBA00022603"/>
    </source>
</evidence>
<sequence>MMNLQSISDKMAVFLKRYNYLSQTKSNTLFFLKCIFLKYLVNNHHVDFGQHEKDLKNQFTFDYFLGLWTGHPIDESFWEEPDGEPIGSDIWAWIDDFVMAPPYFAGENPGIIGDLYEEGLLLHHKKNHGIFYTPANIADYMAIKAVEKLKVGEEFENTRVLDPACGSGSLLNAAYDRIFHLYGEGKNCNEKEDLHRWLLEKNLIGVDRDPVACLVTRLILVLKGDTYVRPLGIACGDILTEDLITGNSVDVIIGNPPYVGHKEIDSSYMKTLKSRYPLVYQDKGDLSYCFINRGWELLKQGGTLIHITSRYFLEAYNGKPLRRFMKNSFEIEEIVDFNGVRIIPGVGIDPAIIRLRKAATVGENWEIDVKRFFIKNHKPDTYSELIRSLRENSTAGEQPFEGYPVLQDTLGDDLWCLYSPVTNAIIGKIEKQSPFVLENIVQSFQGIITGNDKAFIFDDTDERLDDFCDDQLRPWIKNKDVGAFAIAKPQKKILYTNGIDAIETYPQIIKHLEKHRAKLEKRRECRNGKLPWTALQWGRDAGHFDGKKIIFPYKATKNRFAIDENKCYFSADVYGLILMPRLYHQITEEILVVLLNSRLYNYYFKSYAKKLGEKLYEYYPNTLLKLRIPDLDEESTRLFAGFYDKIIRTGGCGDEHNRAEILKTVDQWINAYFNLTEIEIQEIEKEG</sequence>
<dbReference type="PRINTS" id="PR00507">
    <property type="entry name" value="N12N6MTFRASE"/>
</dbReference>
<keyword evidence="5" id="KW-0680">Restriction system</keyword>
<dbReference type="Pfam" id="PF07669">
    <property type="entry name" value="Eco57I"/>
    <property type="match status" value="1"/>
</dbReference>
<evidence type="ECO:0000256" key="7">
    <source>
        <dbReference type="ARBA" id="ARBA00047942"/>
    </source>
</evidence>
<dbReference type="GO" id="GO:0008168">
    <property type="term" value="F:methyltransferase activity"/>
    <property type="evidence" value="ECO:0007669"/>
    <property type="project" value="UniProtKB-KW"/>
</dbReference>
<dbReference type="SUPFAM" id="SSF53335">
    <property type="entry name" value="S-adenosyl-L-methionine-dependent methyltransferases"/>
    <property type="match status" value="1"/>
</dbReference>
<gene>
    <name evidence="10" type="ORF">GH808_06795</name>
</gene>
<dbReference type="InterPro" id="IPR011639">
    <property type="entry name" value="MethylTrfase_TaqI-like_dom"/>
</dbReference>
<keyword evidence="6" id="KW-0238">DNA-binding</keyword>
<dbReference type="Pfam" id="PF12950">
    <property type="entry name" value="TaqI_C"/>
    <property type="match status" value="1"/>
</dbReference>
<dbReference type="InterPro" id="IPR050953">
    <property type="entry name" value="N4_N6_ade-DNA_methylase"/>
</dbReference>
<dbReference type="InterPro" id="IPR025931">
    <property type="entry name" value="TaqI_C"/>
</dbReference>
<feature type="domain" description="TaqI-like C-terminal specificity" evidence="9">
    <location>
        <begin position="540"/>
        <end position="626"/>
    </location>
</feature>
<dbReference type="EC" id="2.1.1.72" evidence="1"/>
<dbReference type="CDD" id="cd02440">
    <property type="entry name" value="AdoMet_MTases"/>
    <property type="match status" value="1"/>
</dbReference>
<dbReference type="Proteomes" id="UP000603234">
    <property type="component" value="Unassembled WGS sequence"/>
</dbReference>
<accession>A0ABR6WUG1</accession>
<protein>
    <recommendedName>
        <fullName evidence="1">site-specific DNA-methyltransferase (adenine-specific)</fullName>
        <ecNumber evidence="1">2.1.1.72</ecNumber>
    </recommendedName>
</protein>
<evidence type="ECO:0000256" key="4">
    <source>
        <dbReference type="ARBA" id="ARBA00022691"/>
    </source>
</evidence>
<evidence type="ECO:0000313" key="11">
    <source>
        <dbReference type="Proteomes" id="UP000603234"/>
    </source>
</evidence>
<evidence type="ECO:0000256" key="1">
    <source>
        <dbReference type="ARBA" id="ARBA00011900"/>
    </source>
</evidence>
<dbReference type="InterPro" id="IPR002052">
    <property type="entry name" value="DNA_methylase_N6_adenine_CS"/>
</dbReference>
<evidence type="ECO:0000256" key="3">
    <source>
        <dbReference type="ARBA" id="ARBA00022679"/>
    </source>
</evidence>
<keyword evidence="4" id="KW-0949">S-adenosyl-L-methionine</keyword>
<comment type="caution">
    <text evidence="10">The sequence shown here is derived from an EMBL/GenBank/DDBJ whole genome shotgun (WGS) entry which is preliminary data.</text>
</comment>
<proteinExistence type="predicted"/>
<dbReference type="PANTHER" id="PTHR33841:SF6">
    <property type="entry name" value="TYPE II METHYLTRANSFERASE M.HINDII"/>
    <property type="match status" value="1"/>
</dbReference>
<evidence type="ECO:0000259" key="8">
    <source>
        <dbReference type="Pfam" id="PF07669"/>
    </source>
</evidence>
<dbReference type="GO" id="GO:0032259">
    <property type="term" value="P:methylation"/>
    <property type="evidence" value="ECO:0007669"/>
    <property type="project" value="UniProtKB-KW"/>
</dbReference>
<keyword evidence="3" id="KW-0808">Transferase</keyword>
<organism evidence="10 11">
    <name type="scientific">Acetobacterium fimetarium</name>
    <dbReference type="NCBI Taxonomy" id="52691"/>
    <lineage>
        <taxon>Bacteria</taxon>
        <taxon>Bacillati</taxon>
        <taxon>Bacillota</taxon>
        <taxon>Clostridia</taxon>
        <taxon>Eubacteriales</taxon>
        <taxon>Eubacteriaceae</taxon>
        <taxon>Acetobacterium</taxon>
    </lineage>
</organism>
<feature type="domain" description="Type II methyltransferase M.TaqI-like" evidence="8">
    <location>
        <begin position="248"/>
        <end position="341"/>
    </location>
</feature>
<dbReference type="PANTHER" id="PTHR33841">
    <property type="entry name" value="DNA METHYLTRANSFERASE YEEA-RELATED"/>
    <property type="match status" value="1"/>
</dbReference>
<keyword evidence="2 10" id="KW-0489">Methyltransferase</keyword>
<comment type="catalytic activity">
    <reaction evidence="7">
        <text>a 2'-deoxyadenosine in DNA + S-adenosyl-L-methionine = an N(6)-methyl-2'-deoxyadenosine in DNA + S-adenosyl-L-homocysteine + H(+)</text>
        <dbReference type="Rhea" id="RHEA:15197"/>
        <dbReference type="Rhea" id="RHEA-COMP:12418"/>
        <dbReference type="Rhea" id="RHEA-COMP:12419"/>
        <dbReference type="ChEBI" id="CHEBI:15378"/>
        <dbReference type="ChEBI" id="CHEBI:57856"/>
        <dbReference type="ChEBI" id="CHEBI:59789"/>
        <dbReference type="ChEBI" id="CHEBI:90615"/>
        <dbReference type="ChEBI" id="CHEBI:90616"/>
        <dbReference type="EC" id="2.1.1.72"/>
    </reaction>
</comment>
<keyword evidence="11" id="KW-1185">Reference proteome</keyword>
<dbReference type="InterPro" id="IPR029063">
    <property type="entry name" value="SAM-dependent_MTases_sf"/>
</dbReference>